<organism evidence="3 4">
    <name type="scientific">Cytospora chrysosperma</name>
    <name type="common">Cytospora canker fungus</name>
    <name type="synonym">Sphaeria chrysosperma</name>
    <dbReference type="NCBI Taxonomy" id="252740"/>
    <lineage>
        <taxon>Eukaryota</taxon>
        <taxon>Fungi</taxon>
        <taxon>Dikarya</taxon>
        <taxon>Ascomycota</taxon>
        <taxon>Pezizomycotina</taxon>
        <taxon>Sordariomycetes</taxon>
        <taxon>Sordariomycetidae</taxon>
        <taxon>Diaporthales</taxon>
        <taxon>Cytosporaceae</taxon>
        <taxon>Cytospora</taxon>
    </lineage>
</organism>
<evidence type="ECO:0000256" key="2">
    <source>
        <dbReference type="SAM" id="SignalP"/>
    </source>
</evidence>
<dbReference type="SUPFAM" id="SSF51004">
    <property type="entry name" value="C-terminal (heme d1) domain of cytochrome cd1-nitrite reductase"/>
    <property type="match status" value="1"/>
</dbReference>
<dbReference type="AlphaFoldDB" id="A0A423VGI4"/>
<keyword evidence="2" id="KW-0732">Signal</keyword>
<keyword evidence="4" id="KW-1185">Reference proteome</keyword>
<dbReference type="Proteomes" id="UP000284375">
    <property type="component" value="Unassembled WGS sequence"/>
</dbReference>
<evidence type="ECO:0008006" key="5">
    <source>
        <dbReference type="Google" id="ProtNLM"/>
    </source>
</evidence>
<dbReference type="EMBL" id="LJZO01000053">
    <property type="protein sequence ID" value="ROV90038.1"/>
    <property type="molecule type" value="Genomic_DNA"/>
</dbReference>
<protein>
    <recommendedName>
        <fullName evidence="5">6-phosphogluconolactonase</fullName>
    </recommendedName>
</protein>
<dbReference type="Pfam" id="PF10282">
    <property type="entry name" value="Lactonase"/>
    <property type="match status" value="1"/>
</dbReference>
<dbReference type="STRING" id="252740.A0A423VGI4"/>
<comment type="caution">
    <text evidence="3">The sequence shown here is derived from an EMBL/GenBank/DDBJ whole genome shotgun (WGS) entry which is preliminary data.</text>
</comment>
<dbReference type="Gene3D" id="2.130.10.10">
    <property type="entry name" value="YVTN repeat-like/Quinoprotein amine dehydrogenase"/>
    <property type="match status" value="1"/>
</dbReference>
<reference evidence="3 4" key="1">
    <citation type="submission" date="2015-09" db="EMBL/GenBank/DDBJ databases">
        <title>Host preference determinants of Valsa canker pathogens revealed by comparative genomics.</title>
        <authorList>
            <person name="Yin Z."/>
            <person name="Huang L."/>
        </authorList>
    </citation>
    <scope>NUCLEOTIDE SEQUENCE [LARGE SCALE GENOMIC DNA]</scope>
    <source>
        <strain evidence="3 4">YSFL</strain>
    </source>
</reference>
<gene>
    <name evidence="3" type="ORF">VSDG_08412</name>
</gene>
<sequence length="401" mass="42175">MLHKRAIYAILTAALGSLAAAAVAGSKPESADDVSVSKLLIGGGPSGAILVADFDGSSFEIVANNTIAGTSTSWLLLKEPNFLYAVDENSDTTRLFNFDPDTNEIELVQNATGSSGVAFLEFNKDKTVMLGAAFAASAVDVWDIAADDGTLTLLKTISVGGTPGPVVGRQDSPHPHQALLDPSGRFFVVNDLGTDTILIIDSEADYNITNRISVEPSGNGPRHGAFYPPGADKATHYFLASEIASLVKAFELTYTDNDNGIELKEIQSLSTFGADFPPANSTSASAAELAISADGKHLYVSNRLTANETDSVSHFSIDIDKDEPLAFVDQISSGGLVPRMFSLAADESVLYLTNQNGENGLLAFTRDADTGSLVEKPVASVTRDVFGAPSFGPQYVKEIGV</sequence>
<dbReference type="GO" id="GO:0017057">
    <property type="term" value="F:6-phosphogluconolactonase activity"/>
    <property type="evidence" value="ECO:0007669"/>
    <property type="project" value="TreeGrafter"/>
</dbReference>
<dbReference type="InterPro" id="IPR011048">
    <property type="entry name" value="Haem_d1_sf"/>
</dbReference>
<dbReference type="PANTHER" id="PTHR30344">
    <property type="entry name" value="6-PHOSPHOGLUCONOLACTONASE-RELATED"/>
    <property type="match status" value="1"/>
</dbReference>
<dbReference type="PANTHER" id="PTHR30344:SF1">
    <property type="entry name" value="6-PHOSPHOGLUCONOLACTONASE"/>
    <property type="match status" value="1"/>
</dbReference>
<dbReference type="InterPro" id="IPR015943">
    <property type="entry name" value="WD40/YVTN_repeat-like_dom_sf"/>
</dbReference>
<proteinExistence type="inferred from homology"/>
<comment type="similarity">
    <text evidence="1">Belongs to the cycloisomerase 2 family.</text>
</comment>
<dbReference type="InterPro" id="IPR050282">
    <property type="entry name" value="Cycloisomerase_2"/>
</dbReference>
<feature type="signal peptide" evidence="2">
    <location>
        <begin position="1"/>
        <end position="25"/>
    </location>
</feature>
<evidence type="ECO:0000313" key="4">
    <source>
        <dbReference type="Proteomes" id="UP000284375"/>
    </source>
</evidence>
<dbReference type="InterPro" id="IPR019405">
    <property type="entry name" value="Lactonase_7-beta_prop"/>
</dbReference>
<name>A0A423VGI4_CYTCH</name>
<accession>A0A423VGI4</accession>
<dbReference type="OrthoDB" id="9972196at2759"/>
<feature type="chain" id="PRO_5019004527" description="6-phosphogluconolactonase" evidence="2">
    <location>
        <begin position="26"/>
        <end position="401"/>
    </location>
</feature>
<evidence type="ECO:0000256" key="1">
    <source>
        <dbReference type="ARBA" id="ARBA00005564"/>
    </source>
</evidence>
<evidence type="ECO:0000313" key="3">
    <source>
        <dbReference type="EMBL" id="ROV90038.1"/>
    </source>
</evidence>